<reference evidence="2" key="2">
    <citation type="submission" date="2020-09" db="EMBL/GenBank/DDBJ databases">
        <authorList>
            <person name="Sun Q."/>
            <person name="Ohkuma M."/>
        </authorList>
    </citation>
    <scope>NUCLEOTIDE SEQUENCE</scope>
    <source>
        <strain evidence="2">JCM 3035</strain>
    </source>
</reference>
<protein>
    <recommendedName>
        <fullName evidence="4">Secreted protein</fullName>
    </recommendedName>
</protein>
<keyword evidence="3" id="KW-1185">Reference proteome</keyword>
<sequence>MLATPTGTALTGDTSLVQQSAVPELAHTHARPIHWVATATALAGVVAASAFLQPDQATAAQPGRGAQTAPAATAPPDPSGVDFPVECGPTKVVVQKKASGDLDGDGRPETVAVVRCDAIAGAPPSGVYVLTQAADTTEPRIVATLVDPKDRLTVTDFAVRDASVTATLLGYSSPDVPRCCPDVDERAKWQWKNGTFVRSVPAGAQSV</sequence>
<organism evidence="2 3">
    <name type="scientific">Streptomyces flaveus</name>
    <dbReference type="NCBI Taxonomy" id="66370"/>
    <lineage>
        <taxon>Bacteria</taxon>
        <taxon>Bacillati</taxon>
        <taxon>Actinomycetota</taxon>
        <taxon>Actinomycetes</taxon>
        <taxon>Kitasatosporales</taxon>
        <taxon>Streptomycetaceae</taxon>
        <taxon>Streptomyces</taxon>
        <taxon>Streptomyces aurantiacus group</taxon>
    </lineage>
</organism>
<evidence type="ECO:0000313" key="3">
    <source>
        <dbReference type="Proteomes" id="UP000637788"/>
    </source>
</evidence>
<proteinExistence type="predicted"/>
<accession>A0A917R1J0</accession>
<name>A0A917R1J0_9ACTN</name>
<feature type="compositionally biased region" description="Low complexity" evidence="1">
    <location>
        <begin position="58"/>
        <end position="72"/>
    </location>
</feature>
<gene>
    <name evidence="2" type="ORF">GCM10010094_49350</name>
</gene>
<feature type="region of interest" description="Disordered" evidence="1">
    <location>
        <begin position="58"/>
        <end position="84"/>
    </location>
</feature>
<comment type="caution">
    <text evidence="2">The sequence shown here is derived from an EMBL/GenBank/DDBJ whole genome shotgun (WGS) entry which is preliminary data.</text>
</comment>
<dbReference type="AlphaFoldDB" id="A0A917R1J0"/>
<dbReference type="Proteomes" id="UP000637788">
    <property type="component" value="Unassembled WGS sequence"/>
</dbReference>
<evidence type="ECO:0008006" key="4">
    <source>
        <dbReference type="Google" id="ProtNLM"/>
    </source>
</evidence>
<reference evidence="2" key="1">
    <citation type="journal article" date="2014" name="Int. J. Syst. Evol. Microbiol.">
        <title>Complete genome sequence of Corynebacterium casei LMG S-19264T (=DSM 44701T), isolated from a smear-ripened cheese.</title>
        <authorList>
            <consortium name="US DOE Joint Genome Institute (JGI-PGF)"/>
            <person name="Walter F."/>
            <person name="Albersmeier A."/>
            <person name="Kalinowski J."/>
            <person name="Ruckert C."/>
        </authorList>
    </citation>
    <scope>NUCLEOTIDE SEQUENCE</scope>
    <source>
        <strain evidence="2">JCM 3035</strain>
    </source>
</reference>
<dbReference type="EMBL" id="BMPQ01000012">
    <property type="protein sequence ID" value="GGK82289.1"/>
    <property type="molecule type" value="Genomic_DNA"/>
</dbReference>
<evidence type="ECO:0000256" key="1">
    <source>
        <dbReference type="SAM" id="MobiDB-lite"/>
    </source>
</evidence>
<evidence type="ECO:0000313" key="2">
    <source>
        <dbReference type="EMBL" id="GGK82289.1"/>
    </source>
</evidence>